<evidence type="ECO:0000313" key="3">
    <source>
        <dbReference type="EMBL" id="KAB2814593.1"/>
    </source>
</evidence>
<dbReference type="OrthoDB" id="9785076at2"/>
<dbReference type="Pfam" id="PF12697">
    <property type="entry name" value="Abhydrolase_6"/>
    <property type="match status" value="1"/>
</dbReference>
<dbReference type="PANTHER" id="PTHR43265">
    <property type="entry name" value="ESTERASE ESTD"/>
    <property type="match status" value="1"/>
</dbReference>
<organism evidence="3 4">
    <name type="scientific">Phaeocystidibacter luteus</name>
    <dbReference type="NCBI Taxonomy" id="911197"/>
    <lineage>
        <taxon>Bacteria</taxon>
        <taxon>Pseudomonadati</taxon>
        <taxon>Bacteroidota</taxon>
        <taxon>Flavobacteriia</taxon>
        <taxon>Flavobacteriales</taxon>
        <taxon>Phaeocystidibacteraceae</taxon>
        <taxon>Phaeocystidibacter</taxon>
    </lineage>
</organism>
<protein>
    <submittedName>
        <fullName evidence="3">Alpha/beta hydrolase</fullName>
    </submittedName>
</protein>
<evidence type="ECO:0000256" key="1">
    <source>
        <dbReference type="SAM" id="SignalP"/>
    </source>
</evidence>
<evidence type="ECO:0000259" key="2">
    <source>
        <dbReference type="Pfam" id="PF12697"/>
    </source>
</evidence>
<accession>A0A6N6RM17</accession>
<name>A0A6N6RM17_9FLAO</name>
<feature type="signal peptide" evidence="1">
    <location>
        <begin position="1"/>
        <end position="19"/>
    </location>
</feature>
<dbReference type="RefSeq" id="WP_151666171.1">
    <property type="nucleotide sequence ID" value="NZ_WBVO01000001.1"/>
</dbReference>
<feature type="domain" description="AB hydrolase-1" evidence="2">
    <location>
        <begin position="77"/>
        <end position="273"/>
    </location>
</feature>
<dbReference type="GO" id="GO:0052689">
    <property type="term" value="F:carboxylic ester hydrolase activity"/>
    <property type="evidence" value="ECO:0007669"/>
    <property type="project" value="TreeGrafter"/>
</dbReference>
<dbReference type="Proteomes" id="UP000468650">
    <property type="component" value="Unassembled WGS sequence"/>
</dbReference>
<keyword evidence="3" id="KW-0378">Hydrolase</keyword>
<keyword evidence="1" id="KW-0732">Signal</keyword>
<evidence type="ECO:0000313" key="4">
    <source>
        <dbReference type="Proteomes" id="UP000468650"/>
    </source>
</evidence>
<dbReference type="InterPro" id="IPR029058">
    <property type="entry name" value="AB_hydrolase_fold"/>
</dbReference>
<dbReference type="InterPro" id="IPR053145">
    <property type="entry name" value="AB_hydrolase_Est10"/>
</dbReference>
<dbReference type="PANTHER" id="PTHR43265:SF1">
    <property type="entry name" value="ESTERASE ESTD"/>
    <property type="match status" value="1"/>
</dbReference>
<feature type="chain" id="PRO_5026673874" evidence="1">
    <location>
        <begin position="20"/>
        <end position="303"/>
    </location>
</feature>
<dbReference type="Gene3D" id="3.40.50.1820">
    <property type="entry name" value="alpha/beta hydrolase"/>
    <property type="match status" value="1"/>
</dbReference>
<reference evidence="3 4" key="1">
    <citation type="submission" date="2019-09" db="EMBL/GenBank/DDBJ databases">
        <title>Genomes of family Cryomorphaceae.</title>
        <authorList>
            <person name="Bowman J.P."/>
        </authorList>
    </citation>
    <scope>NUCLEOTIDE SEQUENCE [LARGE SCALE GENOMIC DNA]</scope>
    <source>
        <strain evidence="3 4">LMG 25704</strain>
    </source>
</reference>
<dbReference type="AlphaFoldDB" id="A0A6N6RM17"/>
<dbReference type="SUPFAM" id="SSF53474">
    <property type="entry name" value="alpha/beta-Hydrolases"/>
    <property type="match status" value="1"/>
</dbReference>
<dbReference type="InterPro" id="IPR000073">
    <property type="entry name" value="AB_hydrolase_1"/>
</dbReference>
<keyword evidence="4" id="KW-1185">Reference proteome</keyword>
<comment type="caution">
    <text evidence="3">The sequence shown here is derived from an EMBL/GenBank/DDBJ whole genome shotgun (WGS) entry which is preliminary data.</text>
</comment>
<dbReference type="EMBL" id="WBVO01000001">
    <property type="protein sequence ID" value="KAB2814593.1"/>
    <property type="molecule type" value="Genomic_DNA"/>
</dbReference>
<proteinExistence type="predicted"/>
<gene>
    <name evidence="3" type="ORF">F8C67_02300</name>
</gene>
<sequence>MKYLTSLLALVLASTLCHSQLVEISNANGTFHGEWRIANAKSVVIVIPGSGAIDRDGNSGSMQGNDLAYLADSLHKHGFSVLTTDKMNAAASSVSETADVRFEDFISLASDWVIVAVDSGYSDITVIGHSQGALTALELAKNVNVKRVISLCGAGRPINEVLKDQYAQQIPEPYISKIGVALDSLHDGYFPESPHFAVNSLFAPGNREFLASWMSFDPCESIAAAKKPVLIIGGSTDIQVLQEEGDRLAECNPDAEYVIIEGMGHMLRKAPGARMLALSYYGRPDLPLHSELTTTIVDFLQKN</sequence>